<dbReference type="PANTHER" id="PTHR48102">
    <property type="entry name" value="ATP-DEPENDENT CLP PROTEASE ATP-BINDING SUBUNIT CLPX-LIKE, MITOCHONDRIAL-RELATED"/>
    <property type="match status" value="1"/>
</dbReference>
<dbReference type="InterPro" id="IPR003593">
    <property type="entry name" value="AAA+_ATPase"/>
</dbReference>
<dbReference type="AlphaFoldDB" id="A0A1B8PZ45"/>
<feature type="compositionally biased region" description="Basic and acidic residues" evidence="1">
    <location>
        <begin position="131"/>
        <end position="146"/>
    </location>
</feature>
<dbReference type="Proteomes" id="UP000092607">
    <property type="component" value="Unassembled WGS sequence"/>
</dbReference>
<comment type="caution">
    <text evidence="3">The sequence shown here is derived from an EMBL/GenBank/DDBJ whole genome shotgun (WGS) entry which is preliminary data.</text>
</comment>
<evidence type="ECO:0000259" key="2">
    <source>
        <dbReference type="SMART" id="SM00382"/>
    </source>
</evidence>
<dbReference type="GO" id="GO:0005524">
    <property type="term" value="F:ATP binding"/>
    <property type="evidence" value="ECO:0007669"/>
    <property type="project" value="InterPro"/>
</dbReference>
<dbReference type="InterPro" id="IPR003959">
    <property type="entry name" value="ATPase_AAA_core"/>
</dbReference>
<organism evidence="3 4">
    <name type="scientific">Moraxella lacunata</name>
    <dbReference type="NCBI Taxonomy" id="477"/>
    <lineage>
        <taxon>Bacteria</taxon>
        <taxon>Pseudomonadati</taxon>
        <taxon>Pseudomonadota</taxon>
        <taxon>Gammaproteobacteria</taxon>
        <taxon>Moraxellales</taxon>
        <taxon>Moraxellaceae</taxon>
        <taxon>Moraxella</taxon>
    </lineage>
</organism>
<dbReference type="Gene3D" id="3.40.50.300">
    <property type="entry name" value="P-loop containing nucleotide triphosphate hydrolases"/>
    <property type="match status" value="1"/>
</dbReference>
<dbReference type="RefSeq" id="WP_065256230.1">
    <property type="nucleotide sequence ID" value="NZ_JARDJM010000026.1"/>
</dbReference>
<accession>A0A1B8PZ45</accession>
<dbReference type="SUPFAM" id="SSF52540">
    <property type="entry name" value="P-loop containing nucleoside triphosphate hydrolases"/>
    <property type="match status" value="1"/>
</dbReference>
<dbReference type="OrthoDB" id="6647228at2"/>
<dbReference type="SMART" id="SM00382">
    <property type="entry name" value="AAA"/>
    <property type="match status" value="1"/>
</dbReference>
<gene>
    <name evidence="3" type="ORF">A9309_08085</name>
</gene>
<name>A0A1B8PZ45_MORLA</name>
<protein>
    <recommendedName>
        <fullName evidence="2">AAA+ ATPase domain-containing protein</fullName>
    </recommendedName>
</protein>
<dbReference type="GO" id="GO:0016887">
    <property type="term" value="F:ATP hydrolysis activity"/>
    <property type="evidence" value="ECO:0007669"/>
    <property type="project" value="InterPro"/>
</dbReference>
<proteinExistence type="predicted"/>
<sequence>MSNNSPTVSIKVLHLPVQTDEQGKPAYLDLAMLSKNLRDDVLPITQDDSHGEHGTIPTPKQIFEQASRYVLHQPNALRELSTVFFYHLTSQKDRQTQKTYQSQSDRQKFLDEFGKALGLDDDFFKTLDDIENKNTDNKTTDGKTNNKTESQNTDKATDSKDKTKHSLNSPDSHTSTAPIFLTGKTGSGKTHIIKQLCKMFDVNFLAVNAPSISNAGYKGMTLADIGASLLQASNKNIAKAEHSVIFFDEFDKLFINDGLMLGAYHLSLVTEILTIIEGTTPFPVKDSDNGGIDSSRMLFVLGGSFNIHQRNERAPIGFMNAKTQQGTPDHQLRLTDFGLPDELAGRIGTIITLDDISQEQMIDILKNSPTSPFVAFKNKLAMISCTASISDAVLSDMADKHHDAIEKFGVRGLYQAFYRLPQISDILHEAPDHPHSHYHITPTGFDRTDHPKVELEVTVTPPPPKPSPFDLYDDMPF</sequence>
<dbReference type="InterPro" id="IPR027417">
    <property type="entry name" value="P-loop_NTPase"/>
</dbReference>
<dbReference type="GO" id="GO:0051603">
    <property type="term" value="P:proteolysis involved in protein catabolic process"/>
    <property type="evidence" value="ECO:0007669"/>
    <property type="project" value="TreeGrafter"/>
</dbReference>
<reference evidence="3 4" key="1">
    <citation type="submission" date="2016-06" db="EMBL/GenBank/DDBJ databases">
        <title>Draft genome of Moraxella lacunata CCUG 57757A.</title>
        <authorList>
            <person name="Salva-Serra F."/>
            <person name="Engstrom-Jakobsson H."/>
            <person name="Thorell K."/>
            <person name="Gonzales-Siles L."/>
            <person name="Karlsson R."/>
            <person name="Boulund F."/>
            <person name="Engstrand L."/>
            <person name="Kristiansson E."/>
            <person name="Moore E."/>
        </authorList>
    </citation>
    <scope>NUCLEOTIDE SEQUENCE [LARGE SCALE GENOMIC DNA]</scope>
    <source>
        <strain evidence="3 4">CCUG 57757A</strain>
    </source>
</reference>
<dbReference type="Pfam" id="PF00004">
    <property type="entry name" value="AAA"/>
    <property type="match status" value="1"/>
</dbReference>
<feature type="region of interest" description="Disordered" evidence="1">
    <location>
        <begin position="131"/>
        <end position="180"/>
    </location>
</feature>
<evidence type="ECO:0000313" key="4">
    <source>
        <dbReference type="Proteomes" id="UP000092607"/>
    </source>
</evidence>
<evidence type="ECO:0000313" key="3">
    <source>
        <dbReference type="EMBL" id="OBX61619.1"/>
    </source>
</evidence>
<dbReference type="InterPro" id="IPR050052">
    <property type="entry name" value="ATP-dep_Clp_protease_ClpX"/>
</dbReference>
<feature type="domain" description="AAA+ ATPase" evidence="2">
    <location>
        <begin position="175"/>
        <end position="288"/>
    </location>
</feature>
<dbReference type="EMBL" id="LZMS01000066">
    <property type="protein sequence ID" value="OBX61619.1"/>
    <property type="molecule type" value="Genomic_DNA"/>
</dbReference>
<feature type="compositionally biased region" description="Polar residues" evidence="1">
    <location>
        <begin position="166"/>
        <end position="177"/>
    </location>
</feature>
<evidence type="ECO:0000256" key="1">
    <source>
        <dbReference type="SAM" id="MobiDB-lite"/>
    </source>
</evidence>
<dbReference type="PANTHER" id="PTHR48102:SF7">
    <property type="entry name" value="ATP-DEPENDENT CLP PROTEASE ATP-BINDING SUBUNIT CLPX-LIKE, MITOCHONDRIAL"/>
    <property type="match status" value="1"/>
</dbReference>